<evidence type="ECO:0000256" key="2">
    <source>
        <dbReference type="ARBA" id="ARBA00023002"/>
    </source>
</evidence>
<dbReference type="GO" id="GO:0003960">
    <property type="term" value="F:quinone reductase (NADPH) activity"/>
    <property type="evidence" value="ECO:0007669"/>
    <property type="project" value="TreeGrafter"/>
</dbReference>
<dbReference type="GO" id="GO:0070402">
    <property type="term" value="F:NADPH binding"/>
    <property type="evidence" value="ECO:0007669"/>
    <property type="project" value="TreeGrafter"/>
</dbReference>
<dbReference type="AlphaFoldDB" id="A0AAE3XJ85"/>
<dbReference type="Gene3D" id="3.90.180.10">
    <property type="entry name" value="Medium-chain alcohol dehydrogenases, catalytic domain"/>
    <property type="match status" value="1"/>
</dbReference>
<evidence type="ECO:0000313" key="4">
    <source>
        <dbReference type="EMBL" id="MDR6237149.1"/>
    </source>
</evidence>
<dbReference type="Pfam" id="PF08240">
    <property type="entry name" value="ADH_N"/>
    <property type="match status" value="1"/>
</dbReference>
<keyword evidence="5" id="KW-1185">Reference proteome</keyword>
<dbReference type="InterPro" id="IPR013154">
    <property type="entry name" value="ADH-like_N"/>
</dbReference>
<dbReference type="CDD" id="cd08271">
    <property type="entry name" value="MDR5"/>
    <property type="match status" value="1"/>
</dbReference>
<dbReference type="InterPro" id="IPR020843">
    <property type="entry name" value="ER"/>
</dbReference>
<dbReference type="SUPFAM" id="SSF50129">
    <property type="entry name" value="GroES-like"/>
    <property type="match status" value="1"/>
</dbReference>
<gene>
    <name evidence="4" type="ORF">HNQ88_000125</name>
</gene>
<sequence>MKAYTIPSTNRIEDLKIERMNTPIPGHKEVLVKVKAIGLNPVDYKIIEGSFGNLEAGHIPGVDGAGEVVSVGDGVESIRFGQKVMFHADLSKNGSFAEMISIPEHVLTVIDDRLTFEEAACIPCAGYTAYQAIVRKMNIKEGDKLLVQGGSGGVGSFAIQIAKSLGAFVITTCSGIHEHYVKELGADVMINYHDHDVLHDVMEMTDGVGVDAVLDTVSGGSATQALKMLAFNGQLAFIAGAPDYSKVKPFGKALSFHEVALGGTYLSGNFKAQQDLANMGKELLFMHANETLQLPKMRIYDFGGLPEALNHLKQRHYAGKLIVRVD</sequence>
<dbReference type="PANTHER" id="PTHR48106">
    <property type="entry name" value="QUINONE OXIDOREDUCTASE PIG3-RELATED"/>
    <property type="match status" value="1"/>
</dbReference>
<dbReference type="Proteomes" id="UP001185092">
    <property type="component" value="Unassembled WGS sequence"/>
</dbReference>
<dbReference type="SMART" id="SM00829">
    <property type="entry name" value="PKS_ER"/>
    <property type="match status" value="1"/>
</dbReference>
<evidence type="ECO:0000313" key="5">
    <source>
        <dbReference type="Proteomes" id="UP001185092"/>
    </source>
</evidence>
<dbReference type="PANTHER" id="PTHR48106:SF7">
    <property type="entry name" value="DEHYDROGENASE, ZINC-CONTAINING, PUTATIVE (AFU_ORTHOLOGUE AFUA_5G10220)-RELATED"/>
    <property type="match status" value="1"/>
</dbReference>
<dbReference type="SUPFAM" id="SSF51735">
    <property type="entry name" value="NAD(P)-binding Rossmann-fold domains"/>
    <property type="match status" value="1"/>
</dbReference>
<feature type="domain" description="Enoyl reductase (ER)" evidence="3">
    <location>
        <begin position="10"/>
        <end position="323"/>
    </location>
</feature>
<dbReference type="InterPro" id="IPR011032">
    <property type="entry name" value="GroES-like_sf"/>
</dbReference>
<keyword evidence="1" id="KW-0521">NADP</keyword>
<dbReference type="InterPro" id="IPR036291">
    <property type="entry name" value="NAD(P)-bd_dom_sf"/>
</dbReference>
<dbReference type="RefSeq" id="WP_309936593.1">
    <property type="nucleotide sequence ID" value="NZ_AP025305.1"/>
</dbReference>
<keyword evidence="2" id="KW-0560">Oxidoreductase</keyword>
<dbReference type="Pfam" id="PF00107">
    <property type="entry name" value="ADH_zinc_N"/>
    <property type="match status" value="1"/>
</dbReference>
<accession>A0AAE3XJ85</accession>
<proteinExistence type="predicted"/>
<dbReference type="PROSITE" id="PS01162">
    <property type="entry name" value="QOR_ZETA_CRYSTAL"/>
    <property type="match status" value="1"/>
</dbReference>
<name>A0AAE3XJ85_9BACT</name>
<dbReference type="GO" id="GO:0035925">
    <property type="term" value="F:mRNA 3'-UTR AU-rich region binding"/>
    <property type="evidence" value="ECO:0007669"/>
    <property type="project" value="TreeGrafter"/>
</dbReference>
<reference evidence="4" key="1">
    <citation type="submission" date="2023-07" db="EMBL/GenBank/DDBJ databases">
        <title>Genomic Encyclopedia of Type Strains, Phase IV (KMG-IV): sequencing the most valuable type-strain genomes for metagenomic binning, comparative biology and taxonomic classification.</title>
        <authorList>
            <person name="Goeker M."/>
        </authorList>
    </citation>
    <scope>NUCLEOTIDE SEQUENCE</scope>
    <source>
        <strain evidence="4">DSM 26174</strain>
    </source>
</reference>
<evidence type="ECO:0000259" key="3">
    <source>
        <dbReference type="SMART" id="SM00829"/>
    </source>
</evidence>
<dbReference type="EMBL" id="JAVDQD010000001">
    <property type="protein sequence ID" value="MDR6237149.1"/>
    <property type="molecule type" value="Genomic_DNA"/>
</dbReference>
<comment type="caution">
    <text evidence="4">The sequence shown here is derived from an EMBL/GenBank/DDBJ whole genome shotgun (WGS) entry which is preliminary data.</text>
</comment>
<organism evidence="4 5">
    <name type="scientific">Aureibacter tunicatorum</name>
    <dbReference type="NCBI Taxonomy" id="866807"/>
    <lineage>
        <taxon>Bacteria</taxon>
        <taxon>Pseudomonadati</taxon>
        <taxon>Bacteroidota</taxon>
        <taxon>Cytophagia</taxon>
        <taxon>Cytophagales</taxon>
        <taxon>Persicobacteraceae</taxon>
        <taxon>Aureibacter</taxon>
    </lineage>
</organism>
<evidence type="ECO:0000256" key="1">
    <source>
        <dbReference type="ARBA" id="ARBA00022857"/>
    </source>
</evidence>
<dbReference type="InterPro" id="IPR002364">
    <property type="entry name" value="Quin_OxRdtase/zeta-crystal_CS"/>
</dbReference>
<protein>
    <submittedName>
        <fullName evidence="4">NADPH:quinone reductase-like Zn-dependent oxidoreductase</fullName>
    </submittedName>
</protein>
<dbReference type="GO" id="GO:0005829">
    <property type="term" value="C:cytosol"/>
    <property type="evidence" value="ECO:0007669"/>
    <property type="project" value="TreeGrafter"/>
</dbReference>
<dbReference type="GO" id="GO:0008270">
    <property type="term" value="F:zinc ion binding"/>
    <property type="evidence" value="ECO:0007669"/>
    <property type="project" value="InterPro"/>
</dbReference>
<dbReference type="Gene3D" id="3.40.50.720">
    <property type="entry name" value="NAD(P)-binding Rossmann-like Domain"/>
    <property type="match status" value="1"/>
</dbReference>
<dbReference type="InterPro" id="IPR013149">
    <property type="entry name" value="ADH-like_C"/>
</dbReference>